<dbReference type="RefSeq" id="WP_016483992.1">
    <property type="nucleotide sequence ID" value="NC_021487.1"/>
</dbReference>
<dbReference type="PATRIC" id="fig|1303518.3.peg.2795"/>
<evidence type="ECO:0000313" key="2">
    <source>
        <dbReference type="EMBL" id="CCW36483.1"/>
    </source>
</evidence>
<dbReference type="HOGENOM" id="CLU_1124119_0_0_0"/>
<keyword evidence="3" id="KW-1185">Reference proteome</keyword>
<dbReference type="CDD" id="cd00144">
    <property type="entry name" value="MPP_PPP_family"/>
    <property type="match status" value="1"/>
</dbReference>
<name>S0EXR7_CHTCT</name>
<dbReference type="EMBL" id="HF951689">
    <property type="protein sequence ID" value="CCW36483.1"/>
    <property type="molecule type" value="Genomic_DNA"/>
</dbReference>
<dbReference type="GO" id="GO:0005737">
    <property type="term" value="C:cytoplasm"/>
    <property type="evidence" value="ECO:0007669"/>
    <property type="project" value="TreeGrafter"/>
</dbReference>
<sequence length="271" mass="30425">MRRTVTSTISKAMEEGRPLIVAIGDIHGQIAQLRVLLERLRTRPLREIDRLVFLGDYVDRGENSRAVVDLLIALKKERPNTIFLRGNHEQLMLDALDGPPTQPAAKEGFVLHSEQTYLWLENGGVETLLSYQPTDMLHWKEAIPAEHIAFLQATQMEYICGNYHFVHAGVVPPGMKWEDAAYGLDPRLWIREPFLSYKPLIGGRLIVFGHTPQPDGRPLIQRNKIGLDTGAVYGGPLTAAVIDPDAPILGHRAATIEIVQVEYMREEDDPV</sequence>
<dbReference type="EC" id="3.1.3.16" evidence="2"/>
<evidence type="ECO:0000259" key="1">
    <source>
        <dbReference type="PROSITE" id="PS00125"/>
    </source>
</evidence>
<dbReference type="InterPro" id="IPR029052">
    <property type="entry name" value="Metallo-depent_PP-like"/>
</dbReference>
<gene>
    <name evidence="2" type="ORF">CCALI_02693</name>
</gene>
<dbReference type="InterPro" id="IPR004843">
    <property type="entry name" value="Calcineurin-like_PHP"/>
</dbReference>
<reference evidence="3" key="1">
    <citation type="submission" date="2013-03" db="EMBL/GenBank/DDBJ databases">
        <title>Genome sequence of Chthonomonas calidirosea, the first sequenced genome from the Armatimonadetes phylum (formally candidate division OP10).</title>
        <authorList>
            <person name="Lee K.C.Y."/>
            <person name="Morgan X.C."/>
            <person name="Dunfield P.F."/>
            <person name="Tamas I."/>
            <person name="Houghton K.M."/>
            <person name="Vyssotski M."/>
            <person name="Ryan J.L.J."/>
            <person name="Lagutin K."/>
            <person name="McDonald I.R."/>
            <person name="Stott M.B."/>
        </authorList>
    </citation>
    <scope>NUCLEOTIDE SEQUENCE [LARGE SCALE GENOMIC DNA]</scope>
    <source>
        <strain evidence="3">DSM 23976 / ICMP 18418 / T49</strain>
    </source>
</reference>
<accession>S0EXR7</accession>
<dbReference type="Pfam" id="PF00149">
    <property type="entry name" value="Metallophos"/>
    <property type="match status" value="1"/>
</dbReference>
<dbReference type="GO" id="GO:0008803">
    <property type="term" value="F:bis(5'-nucleosyl)-tetraphosphatase (symmetrical) activity"/>
    <property type="evidence" value="ECO:0007669"/>
    <property type="project" value="TreeGrafter"/>
</dbReference>
<dbReference type="GO" id="GO:0004722">
    <property type="term" value="F:protein serine/threonine phosphatase activity"/>
    <property type="evidence" value="ECO:0007669"/>
    <property type="project" value="UniProtKB-EC"/>
</dbReference>
<dbReference type="SUPFAM" id="SSF56300">
    <property type="entry name" value="Metallo-dependent phosphatases"/>
    <property type="match status" value="1"/>
</dbReference>
<dbReference type="PANTHER" id="PTHR42850">
    <property type="entry name" value="METALLOPHOSPHOESTERASE"/>
    <property type="match status" value="1"/>
</dbReference>
<evidence type="ECO:0000313" key="3">
    <source>
        <dbReference type="Proteomes" id="UP000014227"/>
    </source>
</evidence>
<feature type="domain" description="Serine/threonine specific protein phosphatases" evidence="1">
    <location>
        <begin position="84"/>
        <end position="89"/>
    </location>
</feature>
<dbReference type="STRING" id="454171.CP488_01398"/>
<keyword evidence="2" id="KW-0378">Hydrolase</keyword>
<dbReference type="FunCoup" id="S0EXR7">
    <property type="interactions" value="9"/>
</dbReference>
<dbReference type="PROSITE" id="PS00125">
    <property type="entry name" value="SER_THR_PHOSPHATASE"/>
    <property type="match status" value="1"/>
</dbReference>
<proteinExistence type="predicted"/>
<dbReference type="Gene3D" id="3.60.21.10">
    <property type="match status" value="1"/>
</dbReference>
<dbReference type="InterPro" id="IPR006186">
    <property type="entry name" value="Ser/Thr-sp_prot-phosphatase"/>
</dbReference>
<dbReference type="KEGG" id="ccz:CCALI_02693"/>
<dbReference type="InParanoid" id="S0EXR7"/>
<dbReference type="AlphaFoldDB" id="S0EXR7"/>
<dbReference type="InterPro" id="IPR050126">
    <property type="entry name" value="Ap4A_hydrolase"/>
</dbReference>
<dbReference type="Proteomes" id="UP000014227">
    <property type="component" value="Chromosome I"/>
</dbReference>
<dbReference type="eggNOG" id="COG0639">
    <property type="taxonomic scope" value="Bacteria"/>
</dbReference>
<organism evidence="2 3">
    <name type="scientific">Chthonomonas calidirosea (strain DSM 23976 / ICMP 18418 / T49)</name>
    <dbReference type="NCBI Taxonomy" id="1303518"/>
    <lineage>
        <taxon>Bacteria</taxon>
        <taxon>Bacillati</taxon>
        <taxon>Armatimonadota</taxon>
        <taxon>Chthonomonadia</taxon>
        <taxon>Chthonomonadales</taxon>
        <taxon>Chthonomonadaceae</taxon>
        <taxon>Chthonomonas</taxon>
    </lineage>
</organism>
<dbReference type="GO" id="GO:0110154">
    <property type="term" value="P:RNA decapping"/>
    <property type="evidence" value="ECO:0007669"/>
    <property type="project" value="TreeGrafter"/>
</dbReference>
<dbReference type="PRINTS" id="PR00114">
    <property type="entry name" value="STPHPHTASE"/>
</dbReference>
<dbReference type="PANTHER" id="PTHR42850:SF4">
    <property type="entry name" value="ZINC-DEPENDENT ENDOPOLYPHOSPHATASE"/>
    <property type="match status" value="1"/>
</dbReference>
<protein>
    <submittedName>
        <fullName evidence="2">Calcineurin-like phosphoesterase</fullName>
        <ecNumber evidence="2">3.1.3.16</ecNumber>
    </submittedName>
</protein>